<accession>A0A2K0U3J3</accession>
<evidence type="ECO:0000256" key="1">
    <source>
        <dbReference type="SAM" id="MobiDB-lite"/>
    </source>
</evidence>
<dbReference type="AlphaFoldDB" id="A0A2K0U3J3"/>
<comment type="caution">
    <text evidence="2">The sequence shown here is derived from an EMBL/GenBank/DDBJ whole genome shotgun (WGS) entry which is preliminary data.</text>
</comment>
<gene>
    <name evidence="2" type="ORF">FNYG_15855</name>
</gene>
<feature type="compositionally biased region" description="Basic and acidic residues" evidence="1">
    <location>
        <begin position="72"/>
        <end position="92"/>
    </location>
</feature>
<feature type="compositionally biased region" description="Polar residues" evidence="1">
    <location>
        <begin position="12"/>
        <end position="22"/>
    </location>
</feature>
<protein>
    <submittedName>
        <fullName evidence="2">Uncharacterized protein</fullName>
    </submittedName>
</protein>
<dbReference type="Proteomes" id="UP000236664">
    <property type="component" value="Unassembled WGS sequence"/>
</dbReference>
<sequence length="92" mass="11155">MKTAEELDHLKAQNTIERQKSTYLQMEIDSQKPQPRRKVVWHPQARYPKPEEIWRAKELKIEKEDRKRKRQAEKQESRKKNDTIVVADESRS</sequence>
<evidence type="ECO:0000313" key="3">
    <source>
        <dbReference type="Proteomes" id="UP000236664"/>
    </source>
</evidence>
<keyword evidence="3" id="KW-1185">Reference proteome</keyword>
<organism evidence="2 3">
    <name type="scientific">Gibberella nygamai</name>
    <name type="common">Bean root rot disease fungus</name>
    <name type="synonym">Fusarium nygamai</name>
    <dbReference type="NCBI Taxonomy" id="42673"/>
    <lineage>
        <taxon>Eukaryota</taxon>
        <taxon>Fungi</taxon>
        <taxon>Dikarya</taxon>
        <taxon>Ascomycota</taxon>
        <taxon>Pezizomycotina</taxon>
        <taxon>Sordariomycetes</taxon>
        <taxon>Hypocreomycetidae</taxon>
        <taxon>Hypocreales</taxon>
        <taxon>Nectriaceae</taxon>
        <taxon>Fusarium</taxon>
        <taxon>Fusarium fujikuroi species complex</taxon>
    </lineage>
</organism>
<dbReference type="EMBL" id="MTQA01000759">
    <property type="protein sequence ID" value="PNP52355.1"/>
    <property type="molecule type" value="Genomic_DNA"/>
</dbReference>
<feature type="compositionally biased region" description="Basic and acidic residues" evidence="1">
    <location>
        <begin position="1"/>
        <end position="11"/>
    </location>
</feature>
<feature type="region of interest" description="Disordered" evidence="1">
    <location>
        <begin position="63"/>
        <end position="92"/>
    </location>
</feature>
<feature type="region of interest" description="Disordered" evidence="1">
    <location>
        <begin position="1"/>
        <end position="22"/>
    </location>
</feature>
<reference evidence="2 3" key="1">
    <citation type="submission" date="2017-06" db="EMBL/GenBank/DDBJ databases">
        <title>Genome of Fusarium nygamai isolate CS10214.</title>
        <authorList>
            <person name="Gardiner D.M."/>
            <person name="Obanor F."/>
            <person name="Kazan K."/>
        </authorList>
    </citation>
    <scope>NUCLEOTIDE SEQUENCE [LARGE SCALE GENOMIC DNA]</scope>
    <source>
        <strain evidence="2 3">CS10214</strain>
    </source>
</reference>
<evidence type="ECO:0000313" key="2">
    <source>
        <dbReference type="EMBL" id="PNP52355.1"/>
    </source>
</evidence>
<proteinExistence type="predicted"/>
<name>A0A2K0U3J3_GIBNY</name>